<dbReference type="PANTHER" id="PTHR21495">
    <property type="entry name" value="NUCLEOPORIN-RELATED"/>
    <property type="match status" value="1"/>
</dbReference>
<comment type="function">
    <text evidence="1">Dirigent proteins impart stereoselectivity on the phenoxy radical-coupling reaction, yielding optically active lignans from two molecules of coniferyl alcohol in the biosynthesis of lignans, flavonolignans, and alkaloids and thus plays a central role in plant secondary metabolism.</text>
</comment>
<dbReference type="OrthoDB" id="674221at2759"/>
<feature type="non-terminal residue" evidence="2">
    <location>
        <position position="163"/>
    </location>
</feature>
<dbReference type="InterPro" id="IPR004265">
    <property type="entry name" value="Dirigent"/>
</dbReference>
<dbReference type="GO" id="GO:0048046">
    <property type="term" value="C:apoplast"/>
    <property type="evidence" value="ECO:0007669"/>
    <property type="project" value="UniProtKB-SubCell"/>
</dbReference>
<keyword evidence="1" id="KW-0052">Apoplast</keyword>
<dbReference type="AlphaFoldDB" id="A0A5J9V5P2"/>
<evidence type="ECO:0000313" key="3">
    <source>
        <dbReference type="Proteomes" id="UP000324897"/>
    </source>
</evidence>
<comment type="caution">
    <text evidence="2">The sequence shown here is derived from an EMBL/GenBank/DDBJ whole genome shotgun (WGS) entry which is preliminary data.</text>
</comment>
<organism evidence="2 3">
    <name type="scientific">Eragrostis curvula</name>
    <name type="common">weeping love grass</name>
    <dbReference type="NCBI Taxonomy" id="38414"/>
    <lineage>
        <taxon>Eukaryota</taxon>
        <taxon>Viridiplantae</taxon>
        <taxon>Streptophyta</taxon>
        <taxon>Embryophyta</taxon>
        <taxon>Tracheophyta</taxon>
        <taxon>Spermatophyta</taxon>
        <taxon>Magnoliopsida</taxon>
        <taxon>Liliopsida</taxon>
        <taxon>Poales</taxon>
        <taxon>Poaceae</taxon>
        <taxon>PACMAD clade</taxon>
        <taxon>Chloridoideae</taxon>
        <taxon>Eragrostideae</taxon>
        <taxon>Eragrostidinae</taxon>
        <taxon>Eragrostis</taxon>
    </lineage>
</organism>
<comment type="similarity">
    <text evidence="1">Belongs to the plant dirigent protein family.</text>
</comment>
<dbReference type="Gramene" id="TVU30711">
    <property type="protein sequence ID" value="TVU30711"/>
    <property type="gene ID" value="EJB05_22346"/>
</dbReference>
<feature type="non-terminal residue" evidence="2">
    <location>
        <position position="1"/>
    </location>
</feature>
<proteinExistence type="inferred from homology"/>
<evidence type="ECO:0000313" key="2">
    <source>
        <dbReference type="EMBL" id="TVU30711.1"/>
    </source>
</evidence>
<gene>
    <name evidence="2" type="ORF">EJB05_22346</name>
</gene>
<reference evidence="2 3" key="1">
    <citation type="journal article" date="2019" name="Sci. Rep.">
        <title>A high-quality genome of Eragrostis curvula grass provides insights into Poaceae evolution and supports new strategies to enhance forage quality.</title>
        <authorList>
            <person name="Carballo J."/>
            <person name="Santos B.A.C.M."/>
            <person name="Zappacosta D."/>
            <person name="Garbus I."/>
            <person name="Selva J.P."/>
            <person name="Gallo C.A."/>
            <person name="Diaz A."/>
            <person name="Albertini E."/>
            <person name="Caccamo M."/>
            <person name="Echenique V."/>
        </authorList>
    </citation>
    <scope>NUCLEOTIDE SEQUENCE [LARGE SCALE GENOMIC DNA]</scope>
    <source>
        <strain evidence="3">cv. Victoria</strain>
        <tissue evidence="2">Leaf</tissue>
    </source>
</reference>
<comment type="subcellular location">
    <subcellularLocation>
        <location evidence="1">Secreted</location>
        <location evidence="1">Extracellular space</location>
        <location evidence="1">Apoplast</location>
    </subcellularLocation>
</comment>
<keyword evidence="3" id="KW-1185">Reference proteome</keyword>
<evidence type="ECO:0000256" key="1">
    <source>
        <dbReference type="RuleBase" id="RU363099"/>
    </source>
</evidence>
<name>A0A5J9V5P2_9POAL</name>
<dbReference type="Proteomes" id="UP000324897">
    <property type="component" value="Chromosome 1"/>
</dbReference>
<accession>A0A5J9V5P2</accession>
<sequence>MADDTIFNIAPVSNCTPLRQNELHAHLFLHHTVLGANHNQASIAEPGHRNGFGSTIVNDWAVTDSLGPEARVVARARGIHIQAGLDTKSYYVSFNMIFDDGRVHTSGDGPCCRTRRVGHIVGGTGEFTLAKGVIYKKFHEQRGDGNIMELDIHAFYTPMERSQ</sequence>
<comment type="subunit">
    <text evidence="1">Homodimer.</text>
</comment>
<protein>
    <recommendedName>
        <fullName evidence="1">Dirigent protein</fullName>
    </recommendedName>
</protein>
<dbReference type="EMBL" id="RWGY01000011">
    <property type="protein sequence ID" value="TVU30711.1"/>
    <property type="molecule type" value="Genomic_DNA"/>
</dbReference>
<keyword evidence="1" id="KW-0964">Secreted</keyword>
<dbReference type="Pfam" id="PF03018">
    <property type="entry name" value="Dirigent"/>
    <property type="match status" value="1"/>
</dbReference>